<name>W2TVE2_NECAM</name>
<organism evidence="1 2">
    <name type="scientific">Necator americanus</name>
    <name type="common">Human hookworm</name>
    <dbReference type="NCBI Taxonomy" id="51031"/>
    <lineage>
        <taxon>Eukaryota</taxon>
        <taxon>Metazoa</taxon>
        <taxon>Ecdysozoa</taxon>
        <taxon>Nematoda</taxon>
        <taxon>Chromadorea</taxon>
        <taxon>Rhabditida</taxon>
        <taxon>Rhabditina</taxon>
        <taxon>Rhabditomorpha</taxon>
        <taxon>Strongyloidea</taxon>
        <taxon>Ancylostomatidae</taxon>
        <taxon>Bunostominae</taxon>
        <taxon>Necator</taxon>
    </lineage>
</organism>
<proteinExistence type="predicted"/>
<dbReference type="OrthoDB" id="8191639at2759"/>
<accession>W2TVE2</accession>
<protein>
    <submittedName>
        <fullName evidence="1">Uncharacterized protein</fullName>
    </submittedName>
</protein>
<dbReference type="Proteomes" id="UP000053676">
    <property type="component" value="Unassembled WGS sequence"/>
</dbReference>
<dbReference type="STRING" id="51031.W2TVE2"/>
<keyword evidence="2" id="KW-1185">Reference proteome</keyword>
<evidence type="ECO:0000313" key="2">
    <source>
        <dbReference type="Proteomes" id="UP000053676"/>
    </source>
</evidence>
<dbReference type="EMBL" id="KI657822">
    <property type="protein sequence ID" value="ETN85036.1"/>
    <property type="molecule type" value="Genomic_DNA"/>
</dbReference>
<evidence type="ECO:0000313" key="1">
    <source>
        <dbReference type="EMBL" id="ETN85036.1"/>
    </source>
</evidence>
<dbReference type="KEGG" id="nai:NECAME_06583"/>
<gene>
    <name evidence="1" type="ORF">NECAME_06583</name>
</gene>
<sequence length="93" mass="10165">MANCNGVPSLKKLANTVLGIEIQQGEHDSISQKCEQINELLLFRQDEGEISSERMNAYKVLCSSGARVDSTAPSVRNSTQSIKSDHHFVCDVG</sequence>
<reference evidence="2" key="1">
    <citation type="journal article" date="2014" name="Nat. Genet.">
        <title>Genome of the human hookworm Necator americanus.</title>
        <authorList>
            <person name="Tang Y.T."/>
            <person name="Gao X."/>
            <person name="Rosa B.A."/>
            <person name="Abubucker S."/>
            <person name="Hallsworth-Pepin K."/>
            <person name="Martin J."/>
            <person name="Tyagi R."/>
            <person name="Heizer E."/>
            <person name="Zhang X."/>
            <person name="Bhonagiri-Palsikar V."/>
            <person name="Minx P."/>
            <person name="Warren W.C."/>
            <person name="Wang Q."/>
            <person name="Zhan B."/>
            <person name="Hotez P.J."/>
            <person name="Sternberg P.W."/>
            <person name="Dougall A."/>
            <person name="Gaze S.T."/>
            <person name="Mulvenna J."/>
            <person name="Sotillo J."/>
            <person name="Ranganathan S."/>
            <person name="Rabelo E.M."/>
            <person name="Wilson R.K."/>
            <person name="Felgner P.L."/>
            <person name="Bethony J."/>
            <person name="Hawdon J.M."/>
            <person name="Gasser R.B."/>
            <person name="Loukas A."/>
            <person name="Mitreva M."/>
        </authorList>
    </citation>
    <scope>NUCLEOTIDE SEQUENCE [LARGE SCALE GENOMIC DNA]</scope>
</reference>
<dbReference type="AlphaFoldDB" id="W2TVE2"/>